<evidence type="ECO:0000256" key="3">
    <source>
        <dbReference type="SAM" id="MobiDB-lite"/>
    </source>
</evidence>
<name>A0ABV1KD93_9PSEU</name>
<evidence type="ECO:0000256" key="1">
    <source>
        <dbReference type="ARBA" id="ARBA00022679"/>
    </source>
</evidence>
<dbReference type="Proteomes" id="UP001494902">
    <property type="component" value="Unassembled WGS sequence"/>
</dbReference>
<dbReference type="PANTHER" id="PTHR36837">
    <property type="entry name" value="POLY(3-HYDROXYALKANOATE) POLYMERASE SUBUNIT PHAC"/>
    <property type="match status" value="1"/>
</dbReference>
<feature type="region of interest" description="Disordered" evidence="3">
    <location>
        <begin position="1"/>
        <end position="25"/>
    </location>
</feature>
<keyword evidence="2" id="KW-0012">Acyltransferase</keyword>
<dbReference type="SUPFAM" id="SSF53474">
    <property type="entry name" value="alpha/beta-Hydrolases"/>
    <property type="match status" value="1"/>
</dbReference>
<feature type="domain" description="AB hydrolase-1" evidence="4">
    <location>
        <begin position="283"/>
        <end position="524"/>
    </location>
</feature>
<feature type="compositionally biased region" description="Low complexity" evidence="3">
    <location>
        <begin position="11"/>
        <end position="25"/>
    </location>
</feature>
<feature type="region of interest" description="Disordered" evidence="3">
    <location>
        <begin position="526"/>
        <end position="549"/>
    </location>
</feature>
<keyword evidence="7" id="KW-1185">Reference proteome</keyword>
<sequence>MSSPSVSQPESAAPAGADGTASDTAAEVLRRQAAGLVRDLRELADPEGLAARVDPIGLGGALGEAAKSLATSPGAVLRAGFGFGLDSAKAVAVAASRAVGGTATGPASLPEKDKRYGDPAWEGNAWYYLARQEHALLADRLTELSQAAQVSPVARRKLDWLVGQTIEALAPANAVATNPAWPKKIVDTGGQNVVRGARNMLRDAVQNRGMPRQTTPGQYVVGKDLAVTSGQVIYRNRLIELIQYEPQTEKVHEIPLLMSPPWINKYYIMDLAPEKSLVEWAVRHGHTVFMISYRNPDSALADVTMSDYLLEGPIAALDVVREVTGQDEVNVAGLCLGGTLSSATTAWLHARGDQRVHSLTLMNTLLDFTGPGQLGVFTDEKTVDRLERTMRRDGYLPASSMKTTFDLLRATDLVWNYVVNDWMLGEDPRPFDMLSWNADSTRMPAAMQTEYLRTLYLDNQFAEGKLELAGERLDVADILTDSYVVCAESDHIAPWRSVYTGAAKIGGTVRFVLSNSGHIAGVVNPPSPKSRHWYGESDQLPASSDDWREDAAEQRASWWEDWTPWIAERAGKQVPAPTRVGSEAHPPLEPAPGRYVFAG</sequence>
<reference evidence="6 7" key="1">
    <citation type="submission" date="2024-03" db="EMBL/GenBank/DDBJ databases">
        <title>Draft genome sequence of Pseudonocardia nematodicida JCM 31783.</title>
        <authorList>
            <person name="Butdee W."/>
            <person name="Duangmal K."/>
        </authorList>
    </citation>
    <scope>NUCLEOTIDE SEQUENCE [LARGE SCALE GENOMIC DNA]</scope>
    <source>
        <strain evidence="6 7">JCM 31783</strain>
    </source>
</reference>
<keyword evidence="1" id="KW-0808">Transferase</keyword>
<dbReference type="RefSeq" id="WP_349299489.1">
    <property type="nucleotide sequence ID" value="NZ_JBEDNQ010000007.1"/>
</dbReference>
<feature type="domain" description="Poly-beta-hydroxybutyrate polymerase N-terminal" evidence="5">
    <location>
        <begin position="112"/>
        <end position="281"/>
    </location>
</feature>
<accession>A0ABV1KD93</accession>
<evidence type="ECO:0000259" key="5">
    <source>
        <dbReference type="Pfam" id="PF07167"/>
    </source>
</evidence>
<dbReference type="EMBL" id="JBEDNQ010000007">
    <property type="protein sequence ID" value="MEQ3552425.1"/>
    <property type="molecule type" value="Genomic_DNA"/>
</dbReference>
<evidence type="ECO:0000256" key="2">
    <source>
        <dbReference type="ARBA" id="ARBA00023315"/>
    </source>
</evidence>
<dbReference type="InterPro" id="IPR000073">
    <property type="entry name" value="AB_hydrolase_1"/>
</dbReference>
<dbReference type="Pfam" id="PF07167">
    <property type="entry name" value="PhaC_N"/>
    <property type="match status" value="1"/>
</dbReference>
<protein>
    <submittedName>
        <fullName evidence="6">Alpha/beta fold hydrolase</fullName>
    </submittedName>
</protein>
<gene>
    <name evidence="6" type="ORF">WIS52_18275</name>
</gene>
<dbReference type="PANTHER" id="PTHR36837:SF5">
    <property type="entry name" value="POLY-3-HYDROXYBUTYRATE SYNTHASE"/>
    <property type="match status" value="1"/>
</dbReference>
<feature type="compositionally biased region" description="Polar residues" evidence="3">
    <location>
        <begin position="1"/>
        <end position="10"/>
    </location>
</feature>
<comment type="caution">
    <text evidence="6">The sequence shown here is derived from an EMBL/GenBank/DDBJ whole genome shotgun (WGS) entry which is preliminary data.</text>
</comment>
<dbReference type="Gene3D" id="3.40.50.1820">
    <property type="entry name" value="alpha/beta hydrolase"/>
    <property type="match status" value="1"/>
</dbReference>
<dbReference type="InterPro" id="IPR051321">
    <property type="entry name" value="PHA/PHB_synthase"/>
</dbReference>
<organism evidence="6 7">
    <name type="scientific">Pseudonocardia nematodicida</name>
    <dbReference type="NCBI Taxonomy" id="1206997"/>
    <lineage>
        <taxon>Bacteria</taxon>
        <taxon>Bacillati</taxon>
        <taxon>Actinomycetota</taxon>
        <taxon>Actinomycetes</taxon>
        <taxon>Pseudonocardiales</taxon>
        <taxon>Pseudonocardiaceae</taxon>
        <taxon>Pseudonocardia</taxon>
    </lineage>
</organism>
<feature type="region of interest" description="Disordered" evidence="3">
    <location>
        <begin position="572"/>
        <end position="599"/>
    </location>
</feature>
<evidence type="ECO:0000259" key="4">
    <source>
        <dbReference type="Pfam" id="PF00561"/>
    </source>
</evidence>
<evidence type="ECO:0000313" key="7">
    <source>
        <dbReference type="Proteomes" id="UP001494902"/>
    </source>
</evidence>
<keyword evidence="6" id="KW-0378">Hydrolase</keyword>
<dbReference type="InterPro" id="IPR029058">
    <property type="entry name" value="AB_hydrolase_fold"/>
</dbReference>
<dbReference type="GO" id="GO:0016787">
    <property type="term" value="F:hydrolase activity"/>
    <property type="evidence" value="ECO:0007669"/>
    <property type="project" value="UniProtKB-KW"/>
</dbReference>
<evidence type="ECO:0000313" key="6">
    <source>
        <dbReference type="EMBL" id="MEQ3552425.1"/>
    </source>
</evidence>
<dbReference type="Pfam" id="PF00561">
    <property type="entry name" value="Abhydrolase_1"/>
    <property type="match status" value="1"/>
</dbReference>
<proteinExistence type="predicted"/>
<dbReference type="InterPro" id="IPR010941">
    <property type="entry name" value="PhaC_N"/>
</dbReference>